<keyword evidence="5" id="KW-0046">Antibiotic resistance</keyword>
<evidence type="ECO:0000256" key="1">
    <source>
        <dbReference type="ARBA" id="ARBA00004141"/>
    </source>
</evidence>
<proteinExistence type="predicted"/>
<feature type="transmembrane region" description="Helical" evidence="6">
    <location>
        <begin position="151"/>
        <end position="179"/>
    </location>
</feature>
<dbReference type="Proteomes" id="UP000315395">
    <property type="component" value="Chromosome"/>
</dbReference>
<name>A0A516G6A9_9MICO</name>
<keyword evidence="2 6" id="KW-0812">Transmembrane</keyword>
<keyword evidence="3 6" id="KW-1133">Transmembrane helix</keyword>
<evidence type="ECO:0000256" key="2">
    <source>
        <dbReference type="ARBA" id="ARBA00022692"/>
    </source>
</evidence>
<dbReference type="PANTHER" id="PTHR43229:SF3">
    <property type="entry name" value="ABC-TYPE MULTIDRUG TRANSPORT SYSTEM, PERMEASE COMPONENT"/>
    <property type="match status" value="1"/>
</dbReference>
<evidence type="ECO:0000313" key="9">
    <source>
        <dbReference type="Proteomes" id="UP000315395"/>
    </source>
</evidence>
<accession>A0A516G6A9</accession>
<evidence type="ECO:0000256" key="5">
    <source>
        <dbReference type="ARBA" id="ARBA00023251"/>
    </source>
</evidence>
<feature type="transmembrane region" description="Helical" evidence="6">
    <location>
        <begin position="101"/>
        <end position="118"/>
    </location>
</feature>
<dbReference type="OrthoDB" id="4239003at2"/>
<dbReference type="RefSeq" id="WP_143781727.1">
    <property type="nucleotide sequence ID" value="NZ_CP041616.1"/>
</dbReference>
<reference evidence="8 9" key="1">
    <citation type="submission" date="2019-07" db="EMBL/GenBank/DDBJ databases">
        <title>complete genome sequencing of Ornithinimicrobium sp. H23M54.</title>
        <authorList>
            <person name="Bae J.-W."/>
            <person name="Lee S.-Y."/>
        </authorList>
    </citation>
    <scope>NUCLEOTIDE SEQUENCE [LARGE SCALE GENOMIC DNA]</scope>
    <source>
        <strain evidence="8 9">H23M54</strain>
    </source>
</reference>
<dbReference type="GO" id="GO:0046677">
    <property type="term" value="P:response to antibiotic"/>
    <property type="evidence" value="ECO:0007669"/>
    <property type="project" value="UniProtKB-KW"/>
</dbReference>
<keyword evidence="9" id="KW-1185">Reference proteome</keyword>
<evidence type="ECO:0000256" key="4">
    <source>
        <dbReference type="ARBA" id="ARBA00023136"/>
    </source>
</evidence>
<evidence type="ECO:0000313" key="8">
    <source>
        <dbReference type="EMBL" id="QDO87068.1"/>
    </source>
</evidence>
<evidence type="ECO:0000256" key="6">
    <source>
        <dbReference type="SAM" id="Phobius"/>
    </source>
</evidence>
<dbReference type="EMBL" id="CP041616">
    <property type="protein sequence ID" value="QDO87068.1"/>
    <property type="molecule type" value="Genomic_DNA"/>
</dbReference>
<sequence length="280" mass="29805">MPEVTTYPGSRRTSPGRVNHARVVAAAARGALADMRTIYTPFTWTVGWLGRIIMQVIFFALIGTLLGSREAVVYLFIGQAVMATVTECFMAIPSTTWERRAGTLALLIAAPGPLWPVFVGRSLQWLPSGVATGTIVLLAVGPFFGVTWSPWAALLLVPALAVVAASMYAVALTLSAVVLRGPRWRNVVSNVSSLVVMLLSGATVPVTMWPSWLQAVGQVLPVTHALEAIRLLQEQGVVGAAWPLLGLALLLGLGWFVLAAAAFTLFGKAGRRAGTIDFDE</sequence>
<feature type="transmembrane region" description="Helical" evidence="6">
    <location>
        <begin position="191"/>
        <end position="212"/>
    </location>
</feature>
<protein>
    <submittedName>
        <fullName evidence="8">ABC transporter permease</fullName>
    </submittedName>
</protein>
<evidence type="ECO:0000259" key="7">
    <source>
        <dbReference type="Pfam" id="PF01061"/>
    </source>
</evidence>
<dbReference type="PRINTS" id="PR00164">
    <property type="entry name" value="ABC2TRNSPORT"/>
</dbReference>
<feature type="transmembrane region" description="Helical" evidence="6">
    <location>
        <begin position="125"/>
        <end position="145"/>
    </location>
</feature>
<dbReference type="PANTHER" id="PTHR43229">
    <property type="entry name" value="NODULATION PROTEIN J"/>
    <property type="match status" value="1"/>
</dbReference>
<evidence type="ECO:0000256" key="3">
    <source>
        <dbReference type="ARBA" id="ARBA00022989"/>
    </source>
</evidence>
<feature type="transmembrane region" description="Helical" evidence="6">
    <location>
        <begin position="240"/>
        <end position="266"/>
    </location>
</feature>
<dbReference type="InterPro" id="IPR000412">
    <property type="entry name" value="ABC_2_transport"/>
</dbReference>
<dbReference type="InterPro" id="IPR051784">
    <property type="entry name" value="Nod_factor_ABC_transporter"/>
</dbReference>
<dbReference type="AlphaFoldDB" id="A0A516G6A9"/>
<organism evidence="8 9">
    <name type="scientific">Ornithinimicrobium ciconiae</name>
    <dbReference type="NCBI Taxonomy" id="2594265"/>
    <lineage>
        <taxon>Bacteria</taxon>
        <taxon>Bacillati</taxon>
        <taxon>Actinomycetota</taxon>
        <taxon>Actinomycetes</taxon>
        <taxon>Micrococcales</taxon>
        <taxon>Ornithinimicrobiaceae</taxon>
        <taxon>Ornithinimicrobium</taxon>
    </lineage>
</organism>
<dbReference type="GO" id="GO:0043190">
    <property type="term" value="C:ATP-binding cassette (ABC) transporter complex"/>
    <property type="evidence" value="ECO:0007669"/>
    <property type="project" value="InterPro"/>
</dbReference>
<feature type="domain" description="ABC-2 type transporter transmembrane" evidence="7">
    <location>
        <begin position="43"/>
        <end position="231"/>
    </location>
</feature>
<feature type="transmembrane region" description="Helical" evidence="6">
    <location>
        <begin position="73"/>
        <end position="95"/>
    </location>
</feature>
<feature type="transmembrane region" description="Helical" evidence="6">
    <location>
        <begin position="48"/>
        <end position="66"/>
    </location>
</feature>
<comment type="subcellular location">
    <subcellularLocation>
        <location evidence="1">Membrane</location>
        <topology evidence="1">Multi-pass membrane protein</topology>
    </subcellularLocation>
</comment>
<dbReference type="InterPro" id="IPR013525">
    <property type="entry name" value="ABC2_TM"/>
</dbReference>
<dbReference type="KEGG" id="orz:FNH13_00980"/>
<dbReference type="Pfam" id="PF01061">
    <property type="entry name" value="ABC2_membrane"/>
    <property type="match status" value="1"/>
</dbReference>
<keyword evidence="4 6" id="KW-0472">Membrane</keyword>
<gene>
    <name evidence="8" type="ORF">FNH13_00980</name>
</gene>
<dbReference type="GO" id="GO:0140359">
    <property type="term" value="F:ABC-type transporter activity"/>
    <property type="evidence" value="ECO:0007669"/>
    <property type="project" value="InterPro"/>
</dbReference>